<evidence type="ECO:0000256" key="5">
    <source>
        <dbReference type="ARBA" id="ARBA00042266"/>
    </source>
</evidence>
<evidence type="ECO:0000256" key="4">
    <source>
        <dbReference type="ARBA" id="ARBA00041867"/>
    </source>
</evidence>
<name>A0ABM1IE22_POLDO</name>
<dbReference type="Proteomes" id="UP000694924">
    <property type="component" value="Unplaced"/>
</dbReference>
<dbReference type="CDD" id="cd02440">
    <property type="entry name" value="AdoMet_MTases"/>
    <property type="match status" value="1"/>
</dbReference>
<sequence length="343" mass="39947">MITVHRVSRFYKPIFSPTFLFPSRTVENRQMFPWIYQISRAPLYTQNNTRRFIDKSQRREKHSRIRDMKGGVKTLHALRALIKRPISTNVPGNLIETIRNRNWQIVDRDIIERAKIVDTILKYTEITNDHMTPDLKLFLLTPRCSLYYDSFDKIKQKLDQVEIQTLTNPFWSIYWPGGQGLVKFIFEKQTNIFMHSKKDMNVLDLGTGCGATAIAAKLLGIRNVMANDIDKVACIATLMNATLNGVDVQVSWDNLLDRPLEKCYDVIFIGDLLYEEELTEILIPWLLDAAKKGTRIFLGDPGRHGLTDKLKKYLKLLRQYELPENTRKENNGYSDVCVWQFIN</sequence>
<dbReference type="PANTHER" id="PTHR43648:SF1">
    <property type="entry name" value="ELECTRON TRANSFER FLAVOPROTEIN BETA SUBUNIT LYSINE METHYLTRANSFERASE"/>
    <property type="match status" value="1"/>
</dbReference>
<evidence type="ECO:0000256" key="3">
    <source>
        <dbReference type="ARBA" id="ARBA00037932"/>
    </source>
</evidence>
<dbReference type="GeneID" id="107067445"/>
<proteinExistence type="inferred from homology"/>
<dbReference type="RefSeq" id="XP_015178459.1">
    <property type="nucleotide sequence ID" value="XM_015322973.1"/>
</dbReference>
<dbReference type="PANTHER" id="PTHR43648">
    <property type="entry name" value="ELECTRON TRANSFER FLAVOPROTEIN BETA SUBUNIT LYSINE METHYLTRANSFERASE"/>
    <property type="match status" value="1"/>
</dbReference>
<dbReference type="InterPro" id="IPR050078">
    <property type="entry name" value="Ribosomal_L11_MeTrfase_PrmA"/>
</dbReference>
<keyword evidence="1" id="KW-0489">Methyltransferase</keyword>
<evidence type="ECO:0000256" key="1">
    <source>
        <dbReference type="ARBA" id="ARBA00022603"/>
    </source>
</evidence>
<keyword evidence="2" id="KW-0808">Transferase</keyword>
<reference evidence="7" key="1">
    <citation type="submission" date="2025-08" db="UniProtKB">
        <authorList>
            <consortium name="RefSeq"/>
        </authorList>
    </citation>
    <scope>IDENTIFICATION</scope>
    <source>
        <tissue evidence="7">Whole body</tissue>
    </source>
</reference>
<evidence type="ECO:0000256" key="2">
    <source>
        <dbReference type="ARBA" id="ARBA00022679"/>
    </source>
</evidence>
<keyword evidence="6" id="KW-1185">Reference proteome</keyword>
<dbReference type="SUPFAM" id="SSF53335">
    <property type="entry name" value="S-adenosyl-L-methionine-dependent methyltransferases"/>
    <property type="match status" value="1"/>
</dbReference>
<dbReference type="Pfam" id="PF06325">
    <property type="entry name" value="PrmA"/>
    <property type="match status" value="1"/>
</dbReference>
<protein>
    <recommendedName>
        <fullName evidence="5">ETFB lysine methyltransferase</fullName>
    </recommendedName>
    <alternativeName>
        <fullName evidence="4">Protein N-lysine methyltransferase METTL20</fullName>
    </alternativeName>
</protein>
<evidence type="ECO:0000313" key="7">
    <source>
        <dbReference type="RefSeq" id="XP_015178459.1"/>
    </source>
</evidence>
<comment type="similarity">
    <text evidence="3">Belongs to the methyltransferase superfamily. ETFBKMT family.</text>
</comment>
<dbReference type="Gene3D" id="3.40.50.150">
    <property type="entry name" value="Vaccinia Virus protein VP39"/>
    <property type="match status" value="1"/>
</dbReference>
<dbReference type="InterPro" id="IPR029063">
    <property type="entry name" value="SAM-dependent_MTases_sf"/>
</dbReference>
<evidence type="ECO:0000313" key="6">
    <source>
        <dbReference type="Proteomes" id="UP000694924"/>
    </source>
</evidence>
<organism evidence="6 7">
    <name type="scientific">Polistes dominula</name>
    <name type="common">European paper wasp</name>
    <name type="synonym">Vespa dominula</name>
    <dbReference type="NCBI Taxonomy" id="743375"/>
    <lineage>
        <taxon>Eukaryota</taxon>
        <taxon>Metazoa</taxon>
        <taxon>Ecdysozoa</taxon>
        <taxon>Arthropoda</taxon>
        <taxon>Hexapoda</taxon>
        <taxon>Insecta</taxon>
        <taxon>Pterygota</taxon>
        <taxon>Neoptera</taxon>
        <taxon>Endopterygota</taxon>
        <taxon>Hymenoptera</taxon>
        <taxon>Apocrita</taxon>
        <taxon>Aculeata</taxon>
        <taxon>Vespoidea</taxon>
        <taxon>Vespidae</taxon>
        <taxon>Polistinae</taxon>
        <taxon>Polistini</taxon>
        <taxon>Polistes</taxon>
    </lineage>
</organism>
<accession>A0ABM1IE22</accession>
<gene>
    <name evidence="7" type="primary">LOC107067445</name>
</gene>